<evidence type="ECO:0000256" key="1">
    <source>
        <dbReference type="SAM" id="SignalP"/>
    </source>
</evidence>
<feature type="chain" id="PRO_5043819208" description="RxLR effector candidate protein" evidence="1">
    <location>
        <begin position="23"/>
        <end position="359"/>
    </location>
</feature>
<dbReference type="EMBL" id="CAKLBY020000109">
    <property type="protein sequence ID" value="CAK7927212.1"/>
    <property type="molecule type" value="Genomic_DNA"/>
</dbReference>
<gene>
    <name evidence="2" type="ORF">PM001_LOCUS12362</name>
</gene>
<accession>A0AAV1U084</accession>
<organism evidence="2 3">
    <name type="scientific">Peronospora matthiolae</name>
    <dbReference type="NCBI Taxonomy" id="2874970"/>
    <lineage>
        <taxon>Eukaryota</taxon>
        <taxon>Sar</taxon>
        <taxon>Stramenopiles</taxon>
        <taxon>Oomycota</taxon>
        <taxon>Peronosporomycetes</taxon>
        <taxon>Peronosporales</taxon>
        <taxon>Peronosporaceae</taxon>
        <taxon>Peronospora</taxon>
    </lineage>
</organism>
<evidence type="ECO:0000313" key="2">
    <source>
        <dbReference type="EMBL" id="CAK7927212.1"/>
    </source>
</evidence>
<dbReference type="AlphaFoldDB" id="A0AAV1U084"/>
<sequence length="359" mass="41421">MFLYHSMLFLILFLWNRAVCIAHNHSRLSALSENLLDNQTLLKPLAADATTGVEQRDGARGHPAFLGNLGRGAAILAVKGYLLQQPRPETAFKVLRIGKGQDKLPADKRSKIWIEYARDYKKSDDEEGWYKPEKVFTLLIKTHPVDDVLDWFQAVGMRKDADELRDILSKDDFPALRKSMNQQWLDLGTSPEVVFKLLGVGNKPILLDPNASHWILYCGQFRQKYGDDAFSVKEIVRCLLGTENVHKSLFYGAYLQLVGHRYPTLRLLTSKMRDALYEQLVKVENMSPLLAYRFLRWQIGTDVLKLPRSDRHFRAVRDYTLKYASRIDSLEEAMAEYVFDHLTPSQMYKYLESISTNRT</sequence>
<name>A0AAV1U084_9STRA</name>
<keyword evidence="1" id="KW-0732">Signal</keyword>
<dbReference type="Proteomes" id="UP001162060">
    <property type="component" value="Unassembled WGS sequence"/>
</dbReference>
<protein>
    <recommendedName>
        <fullName evidence="4">RxLR effector candidate protein</fullName>
    </recommendedName>
</protein>
<proteinExistence type="predicted"/>
<evidence type="ECO:0000313" key="3">
    <source>
        <dbReference type="Proteomes" id="UP001162060"/>
    </source>
</evidence>
<evidence type="ECO:0008006" key="4">
    <source>
        <dbReference type="Google" id="ProtNLM"/>
    </source>
</evidence>
<comment type="caution">
    <text evidence="2">The sequence shown here is derived from an EMBL/GenBank/DDBJ whole genome shotgun (WGS) entry which is preliminary data.</text>
</comment>
<feature type="signal peptide" evidence="1">
    <location>
        <begin position="1"/>
        <end position="22"/>
    </location>
</feature>
<reference evidence="2" key="1">
    <citation type="submission" date="2024-01" db="EMBL/GenBank/DDBJ databases">
        <authorList>
            <person name="Webb A."/>
        </authorList>
    </citation>
    <scope>NUCLEOTIDE SEQUENCE</scope>
    <source>
        <strain evidence="2">Pm1</strain>
    </source>
</reference>